<dbReference type="Proteomes" id="UP000049855">
    <property type="component" value="Unassembled WGS sequence"/>
</dbReference>
<organism evidence="1 2">
    <name type="scientific">Sporomusa ovata</name>
    <dbReference type="NCBI Taxonomy" id="2378"/>
    <lineage>
        <taxon>Bacteria</taxon>
        <taxon>Bacillati</taxon>
        <taxon>Bacillota</taxon>
        <taxon>Negativicutes</taxon>
        <taxon>Selenomonadales</taxon>
        <taxon>Sporomusaceae</taxon>
        <taxon>Sporomusa</taxon>
    </lineage>
</organism>
<dbReference type="InterPro" id="IPR012347">
    <property type="entry name" value="Ferritin-like"/>
</dbReference>
<dbReference type="RefSeq" id="WP_021166728.1">
    <property type="nucleotide sequence ID" value="NZ_CTRP01000015.1"/>
</dbReference>
<dbReference type="AlphaFoldDB" id="A0A0U1L6K4"/>
<dbReference type="InterPro" id="IPR009078">
    <property type="entry name" value="Ferritin-like_SF"/>
</dbReference>
<proteinExistence type="predicted"/>
<dbReference type="Gene3D" id="1.20.1260.10">
    <property type="match status" value="1"/>
</dbReference>
<dbReference type="EMBL" id="CTRP01000015">
    <property type="protein sequence ID" value="CQR74909.1"/>
    <property type="molecule type" value="Genomic_DNA"/>
</dbReference>
<evidence type="ECO:0000313" key="2">
    <source>
        <dbReference type="Proteomes" id="UP000049855"/>
    </source>
</evidence>
<name>A0A0U1L6K4_9FIRM</name>
<sequence>MRQNNLSPKERAYLEGALQMENLCIAKCSVYADQCADHELKNMLFRITKDKRQHANIIKQELGKPEWQHQQ</sequence>
<evidence type="ECO:0000313" key="1">
    <source>
        <dbReference type="EMBL" id="CQR74909.1"/>
    </source>
</evidence>
<dbReference type="SUPFAM" id="SSF47240">
    <property type="entry name" value="Ferritin-like"/>
    <property type="match status" value="1"/>
</dbReference>
<gene>
    <name evidence="1" type="ORF">SpAn4DRAFT_4266</name>
</gene>
<protein>
    <recommendedName>
        <fullName evidence="3">Spore coat protein</fullName>
    </recommendedName>
</protein>
<accession>A0A0U1L6K4</accession>
<keyword evidence="2" id="KW-1185">Reference proteome</keyword>
<evidence type="ECO:0008006" key="3">
    <source>
        <dbReference type="Google" id="ProtNLM"/>
    </source>
</evidence>
<reference evidence="2" key="1">
    <citation type="submission" date="2015-03" db="EMBL/GenBank/DDBJ databases">
        <authorList>
            <person name="Nijsse Bart"/>
        </authorList>
    </citation>
    <scope>NUCLEOTIDE SEQUENCE [LARGE SCALE GENOMIC DNA]</scope>
</reference>